<dbReference type="SUPFAM" id="SSF48403">
    <property type="entry name" value="Ankyrin repeat"/>
    <property type="match status" value="1"/>
</dbReference>
<reference evidence="2 3" key="1">
    <citation type="submission" date="2019-02" db="EMBL/GenBank/DDBJ databases">
        <authorList>
            <person name="Fomenkov A."/>
            <person name="Dubinina G."/>
            <person name="Grabovich M."/>
            <person name="Vincze T."/>
            <person name="Roberts R.J."/>
        </authorList>
    </citation>
    <scope>NUCLEOTIDE SEQUENCE [LARGE SCALE GENOMIC DNA]</scope>
    <source>
        <strain evidence="2 3">P</strain>
    </source>
</reference>
<dbReference type="GO" id="GO:0006629">
    <property type="term" value="P:lipid metabolic process"/>
    <property type="evidence" value="ECO:0007669"/>
    <property type="project" value="InterPro"/>
</dbReference>
<organism evidence="2 3">
    <name type="scientific">Thiospirochaeta perfilievii</name>
    <dbReference type="NCBI Taxonomy" id="252967"/>
    <lineage>
        <taxon>Bacteria</taxon>
        <taxon>Pseudomonadati</taxon>
        <taxon>Spirochaetota</taxon>
        <taxon>Spirochaetia</taxon>
        <taxon>Spirochaetales</taxon>
        <taxon>Spirochaetaceae</taxon>
        <taxon>Thiospirochaeta</taxon>
    </lineage>
</organism>
<dbReference type="KEGG" id="sper:EW093_07130"/>
<dbReference type="Pfam" id="PF01764">
    <property type="entry name" value="Lipase_3"/>
    <property type="match status" value="1"/>
</dbReference>
<evidence type="ECO:0000313" key="3">
    <source>
        <dbReference type="Proteomes" id="UP000323824"/>
    </source>
</evidence>
<dbReference type="OrthoDB" id="5522031at2"/>
<evidence type="ECO:0000259" key="1">
    <source>
        <dbReference type="Pfam" id="PF01764"/>
    </source>
</evidence>
<dbReference type="CDD" id="cd00519">
    <property type="entry name" value="Lipase_3"/>
    <property type="match status" value="1"/>
</dbReference>
<dbReference type="AlphaFoldDB" id="A0A5C1QAE9"/>
<dbReference type="RefSeq" id="WP_149567728.1">
    <property type="nucleotide sequence ID" value="NZ_CP035807.1"/>
</dbReference>
<proteinExistence type="predicted"/>
<dbReference type="PANTHER" id="PTHR45856:SF24">
    <property type="entry name" value="FUNGAL LIPASE-LIKE DOMAIN-CONTAINING PROTEIN"/>
    <property type="match status" value="1"/>
</dbReference>
<dbReference type="Gene3D" id="1.25.40.20">
    <property type="entry name" value="Ankyrin repeat-containing domain"/>
    <property type="match status" value="1"/>
</dbReference>
<dbReference type="PROSITE" id="PS51257">
    <property type="entry name" value="PROKAR_LIPOPROTEIN"/>
    <property type="match status" value="1"/>
</dbReference>
<reference evidence="2 3" key="2">
    <citation type="submission" date="2019-09" db="EMBL/GenBank/DDBJ databases">
        <title>Complete Genome Sequence and Methylome Analysis of free living Spirochaetas.</title>
        <authorList>
            <person name="Leshcheva N."/>
            <person name="Mikheeva N."/>
        </authorList>
    </citation>
    <scope>NUCLEOTIDE SEQUENCE [LARGE SCALE GENOMIC DNA]</scope>
    <source>
        <strain evidence="2 3">P</strain>
    </source>
</reference>
<feature type="domain" description="Fungal lipase-type" evidence="1">
    <location>
        <begin position="229"/>
        <end position="354"/>
    </location>
</feature>
<dbReference type="PANTHER" id="PTHR45856">
    <property type="entry name" value="ALPHA/BETA-HYDROLASES SUPERFAMILY PROTEIN"/>
    <property type="match status" value="1"/>
</dbReference>
<protein>
    <recommendedName>
        <fullName evidence="1">Fungal lipase-type domain-containing protein</fullName>
    </recommendedName>
</protein>
<evidence type="ECO:0000313" key="2">
    <source>
        <dbReference type="EMBL" id="QEN04481.1"/>
    </source>
</evidence>
<dbReference type="InterPro" id="IPR029058">
    <property type="entry name" value="AB_hydrolase_fold"/>
</dbReference>
<dbReference type="EMBL" id="CP035807">
    <property type="protein sequence ID" value="QEN04481.1"/>
    <property type="molecule type" value="Genomic_DNA"/>
</dbReference>
<dbReference type="InterPro" id="IPR051218">
    <property type="entry name" value="Sec_MonoDiacylglyc_Lipase"/>
</dbReference>
<dbReference type="SUPFAM" id="SSF53474">
    <property type="entry name" value="alpha/beta-Hydrolases"/>
    <property type="match status" value="1"/>
</dbReference>
<sequence length="422" mass="48885">MIFKLKYILSLLIVVLFSGCVSNISLIRITGDLEDRYIEFNRDENLLGWELIHFSAAVGTREEILEIIDNTTDLNIKDINNNTPITVAQRYNNLETFEELLKAGALLKWKNYFNKESIPKAIEIAGRYGYDVNTIDSRHKYLTSDVLHVLMPPDMNYKYFENANTYPFQPTNTNFSYINCWWLAECAFLAYTPPEFAKIQYEKAGFNNYKFFKQSMTECMVVWNKKSIIISFRGTSEFNDVLADIRTIQTNFPLGGKVHKGFFEAYKSIKSGDDGLKTFIEELTKDQEKRAIWITGHSFGGALAGLFFTDFENATGLYTFGAPRIGDKEFLQLTNCRPMWRVENNQDIVITLPKSFGSLNYGNLGYLIFFGEFGELYDLTDSIYTKTYTNYRQSYLPFQIRGVRNHMPINYVVKSWNNLINH</sequence>
<keyword evidence="3" id="KW-1185">Reference proteome</keyword>
<dbReference type="Gene3D" id="3.40.50.1820">
    <property type="entry name" value="alpha/beta hydrolase"/>
    <property type="match status" value="1"/>
</dbReference>
<gene>
    <name evidence="2" type="ORF">EW093_07130</name>
</gene>
<dbReference type="InterPro" id="IPR036770">
    <property type="entry name" value="Ankyrin_rpt-contain_sf"/>
</dbReference>
<dbReference type="Proteomes" id="UP000323824">
    <property type="component" value="Chromosome"/>
</dbReference>
<accession>A0A5C1QAE9</accession>
<dbReference type="InterPro" id="IPR002921">
    <property type="entry name" value="Fungal_lipase-type"/>
</dbReference>
<name>A0A5C1QAE9_9SPIO</name>